<keyword evidence="1" id="KW-0677">Repeat</keyword>
<dbReference type="SMART" id="SM00028">
    <property type="entry name" value="TPR"/>
    <property type="match status" value="2"/>
</dbReference>
<organism evidence="4 5">
    <name type="scientific">Reticulomyxa filosa</name>
    <dbReference type="NCBI Taxonomy" id="46433"/>
    <lineage>
        <taxon>Eukaryota</taxon>
        <taxon>Sar</taxon>
        <taxon>Rhizaria</taxon>
        <taxon>Retaria</taxon>
        <taxon>Foraminifera</taxon>
        <taxon>Monothalamids</taxon>
        <taxon>Reticulomyxidae</taxon>
        <taxon>Reticulomyxa</taxon>
    </lineage>
</organism>
<reference evidence="4 5" key="1">
    <citation type="journal article" date="2013" name="Curr. Biol.">
        <title>The Genome of the Foraminiferan Reticulomyxa filosa.</title>
        <authorList>
            <person name="Glockner G."/>
            <person name="Hulsmann N."/>
            <person name="Schleicher M."/>
            <person name="Noegel A.A."/>
            <person name="Eichinger L."/>
            <person name="Gallinger C."/>
            <person name="Pawlowski J."/>
            <person name="Sierra R."/>
            <person name="Euteneuer U."/>
            <person name="Pillet L."/>
            <person name="Moustafa A."/>
            <person name="Platzer M."/>
            <person name="Groth M."/>
            <person name="Szafranski K."/>
            <person name="Schliwa M."/>
        </authorList>
    </citation>
    <scope>NUCLEOTIDE SEQUENCE [LARGE SCALE GENOMIC DNA]</scope>
</reference>
<keyword evidence="2 3" id="KW-0802">TPR repeat</keyword>
<dbReference type="EMBL" id="ASPP01029302">
    <property type="protein sequence ID" value="ETO04483.1"/>
    <property type="molecule type" value="Genomic_DNA"/>
</dbReference>
<gene>
    <name evidence="4" type="ORF">RFI_32918</name>
</gene>
<dbReference type="Gene3D" id="1.25.40.10">
    <property type="entry name" value="Tetratricopeptide repeat domain"/>
    <property type="match status" value="1"/>
</dbReference>
<dbReference type="SUPFAM" id="SSF48452">
    <property type="entry name" value="TPR-like"/>
    <property type="match status" value="1"/>
</dbReference>
<dbReference type="InterPro" id="IPR011990">
    <property type="entry name" value="TPR-like_helical_dom_sf"/>
</dbReference>
<sequence length="137" mass="16150">MGQYDKAIDHHEQSLKIRLQIHGLYHTSVAHSYHSLGSCYKKRYQYNKAIEYNHKALEIKNQIFGKNKSTADSNWNLGLIFEKTGEIKSACKHYEEAWRLYSTLLGEFNRETLHVKLRLKKLTDKLSTEQRNIHQDS</sequence>
<name>X6LRJ0_RETFI</name>
<proteinExistence type="predicted"/>
<evidence type="ECO:0000256" key="3">
    <source>
        <dbReference type="PROSITE-ProRule" id="PRU00339"/>
    </source>
</evidence>
<dbReference type="AlphaFoldDB" id="X6LRJ0"/>
<dbReference type="PANTHER" id="PTHR45641">
    <property type="entry name" value="TETRATRICOPEPTIDE REPEAT PROTEIN (AFU_ORTHOLOGUE AFUA_6G03870)"/>
    <property type="match status" value="1"/>
</dbReference>
<comment type="caution">
    <text evidence="4">The sequence shown here is derived from an EMBL/GenBank/DDBJ whole genome shotgun (WGS) entry which is preliminary data.</text>
</comment>
<evidence type="ECO:0000256" key="1">
    <source>
        <dbReference type="ARBA" id="ARBA00022737"/>
    </source>
</evidence>
<dbReference type="PROSITE" id="PS50005">
    <property type="entry name" value="TPR"/>
    <property type="match status" value="1"/>
</dbReference>
<evidence type="ECO:0000313" key="4">
    <source>
        <dbReference type="EMBL" id="ETO04483.1"/>
    </source>
</evidence>
<dbReference type="Proteomes" id="UP000023152">
    <property type="component" value="Unassembled WGS sequence"/>
</dbReference>
<dbReference type="Pfam" id="PF13181">
    <property type="entry name" value="TPR_8"/>
    <property type="match status" value="1"/>
</dbReference>
<dbReference type="PANTHER" id="PTHR45641:SF1">
    <property type="entry name" value="AAA+ ATPASE DOMAIN-CONTAINING PROTEIN"/>
    <property type="match status" value="1"/>
</dbReference>
<feature type="repeat" description="TPR" evidence="3">
    <location>
        <begin position="30"/>
        <end position="63"/>
    </location>
</feature>
<evidence type="ECO:0000313" key="5">
    <source>
        <dbReference type="Proteomes" id="UP000023152"/>
    </source>
</evidence>
<evidence type="ECO:0000256" key="2">
    <source>
        <dbReference type="ARBA" id="ARBA00022803"/>
    </source>
</evidence>
<dbReference type="Pfam" id="PF13424">
    <property type="entry name" value="TPR_12"/>
    <property type="match status" value="1"/>
</dbReference>
<protein>
    <submittedName>
        <fullName evidence="4">Uncharacterized protein</fullName>
    </submittedName>
</protein>
<dbReference type="InterPro" id="IPR019734">
    <property type="entry name" value="TPR_rpt"/>
</dbReference>
<accession>X6LRJ0</accession>
<keyword evidence="5" id="KW-1185">Reference proteome</keyword>